<dbReference type="OrthoDB" id="5377392at2759"/>
<keyword evidence="9 12" id="KW-0238">DNA-binding</keyword>
<sequence length="331" mass="37207">MTRASSKPSESMTDKTKDPAAPSVRTFQFPGKNEKEAWRYTVVIRILELIHDALVNEVIVTKREIYYRDPALFSKQAVVDRYVDDLACTFGVSRALLNVTATAKGLVAGAFVINRKDRTRVKGWSEREGLLVSSLSDDDTFDVDKVKWVLVVEKEATFRSLVSSRLWISLTSHGILITAKGYPDIATRSLLRSLVTPSPRNHMQHFPLYGLMDFDPDGLDILSTYKHGSKALAHQNAELALPSIQWLGVKSSHIGQETDLHQTQGLLRLSARDRRKATSMLEREQFAEDGAEPEWRTELQVMLMLNVKAEIQLLEARSDGLVGWLKDLGIS</sequence>
<dbReference type="GO" id="GO:0046872">
    <property type="term" value="F:metal ion binding"/>
    <property type="evidence" value="ECO:0007669"/>
    <property type="project" value="UniProtKB-KW"/>
</dbReference>
<dbReference type="PRINTS" id="PR01550">
    <property type="entry name" value="TOP6AFAMILY"/>
</dbReference>
<feature type="domain" description="Topoisomerase 6 subunit A/Spo11 TOPRIM" evidence="15">
    <location>
        <begin position="148"/>
        <end position="317"/>
    </location>
</feature>
<evidence type="ECO:0000256" key="6">
    <source>
        <dbReference type="ARBA" id="ARBA00022723"/>
    </source>
</evidence>
<proteinExistence type="inferred from homology"/>
<dbReference type="PANTHER" id="PTHR10848:SF0">
    <property type="entry name" value="MEIOTIC RECOMBINATION PROTEIN SPO11"/>
    <property type="match status" value="1"/>
</dbReference>
<comment type="catalytic activity">
    <reaction evidence="1 12">
        <text>ATP-dependent breakage, passage and rejoining of double-stranded DNA.</text>
        <dbReference type="EC" id="5.6.2.2"/>
    </reaction>
</comment>
<evidence type="ECO:0000313" key="17">
    <source>
        <dbReference type="Proteomes" id="UP000316270"/>
    </source>
</evidence>
<dbReference type="FunFam" id="3.40.1360.10:FF:000018">
    <property type="entry name" value="Type II DNA topoisomerase VI subunit A"/>
    <property type="match status" value="1"/>
</dbReference>
<evidence type="ECO:0000256" key="2">
    <source>
        <dbReference type="ARBA" id="ARBA00001946"/>
    </source>
</evidence>
<dbReference type="GO" id="GO:0007131">
    <property type="term" value="P:reciprocal meiotic recombination"/>
    <property type="evidence" value="ECO:0007669"/>
    <property type="project" value="TreeGrafter"/>
</dbReference>
<evidence type="ECO:0000313" key="16">
    <source>
        <dbReference type="EMBL" id="QDS68603.1"/>
    </source>
</evidence>
<evidence type="ECO:0000256" key="11">
    <source>
        <dbReference type="ARBA" id="ARBA00023242"/>
    </source>
</evidence>
<dbReference type="InterPro" id="IPR036388">
    <property type="entry name" value="WH-like_DNA-bd_sf"/>
</dbReference>
<evidence type="ECO:0000259" key="14">
    <source>
        <dbReference type="Pfam" id="PF04406"/>
    </source>
</evidence>
<accession>A0A517KYZ2</accession>
<evidence type="ECO:0000256" key="3">
    <source>
        <dbReference type="ARBA" id="ARBA00004123"/>
    </source>
</evidence>
<dbReference type="PROSITE" id="PS52041">
    <property type="entry name" value="TOPO_IIB"/>
    <property type="match status" value="1"/>
</dbReference>
<evidence type="ECO:0000256" key="4">
    <source>
        <dbReference type="ARBA" id="ARBA00006559"/>
    </source>
</evidence>
<dbReference type="GO" id="GO:0042138">
    <property type="term" value="P:meiotic DNA double-strand break formation"/>
    <property type="evidence" value="ECO:0007669"/>
    <property type="project" value="InterPro"/>
</dbReference>
<dbReference type="GO" id="GO:0000706">
    <property type="term" value="P:meiotic DNA double-strand break processing"/>
    <property type="evidence" value="ECO:0007669"/>
    <property type="project" value="TreeGrafter"/>
</dbReference>
<dbReference type="EMBL" id="CP042186">
    <property type="protein sequence ID" value="QDS68603.1"/>
    <property type="molecule type" value="Genomic_DNA"/>
</dbReference>
<dbReference type="Pfam" id="PF04406">
    <property type="entry name" value="TP6A_N"/>
    <property type="match status" value="1"/>
</dbReference>
<dbReference type="GO" id="GO:0003918">
    <property type="term" value="F:DNA topoisomerase type II (double strand cut, ATP-hydrolyzing) activity"/>
    <property type="evidence" value="ECO:0007669"/>
    <property type="project" value="UniProtKB-UniRule"/>
</dbReference>
<dbReference type="AlphaFoldDB" id="A0A517KYZ2"/>
<keyword evidence="17" id="KW-1185">Reference proteome</keyword>
<keyword evidence="11" id="KW-0539">Nucleus</keyword>
<protein>
    <recommendedName>
        <fullName evidence="5">DNA topoisomerase (ATP-hydrolyzing)</fullName>
        <ecNumber evidence="5">5.6.2.2</ecNumber>
    </recommendedName>
</protein>
<dbReference type="EC" id="5.6.2.2" evidence="5"/>
<evidence type="ECO:0000256" key="10">
    <source>
        <dbReference type="ARBA" id="ARBA00023235"/>
    </source>
</evidence>
<evidence type="ECO:0000256" key="5">
    <source>
        <dbReference type="ARBA" id="ARBA00012895"/>
    </source>
</evidence>
<gene>
    <name evidence="16" type="ORF">FKW77_000913</name>
</gene>
<dbReference type="Gene3D" id="3.40.1360.10">
    <property type="match status" value="1"/>
</dbReference>
<evidence type="ECO:0000256" key="13">
    <source>
        <dbReference type="SAM" id="MobiDB-lite"/>
    </source>
</evidence>
<dbReference type="STRING" id="50376.A0A517KYZ2"/>
<dbReference type="Proteomes" id="UP000316270">
    <property type="component" value="Chromosome 2"/>
</dbReference>
<dbReference type="InterPro" id="IPR034136">
    <property type="entry name" value="TOPRIM_Topo6A/Spo11"/>
</dbReference>
<feature type="region of interest" description="Disordered" evidence="13">
    <location>
        <begin position="1"/>
        <end position="27"/>
    </location>
</feature>
<evidence type="ECO:0000256" key="1">
    <source>
        <dbReference type="ARBA" id="ARBA00000185"/>
    </source>
</evidence>
<feature type="domain" description="Spo11/DNA topoisomerase VI subunit A N-terminal" evidence="14">
    <location>
        <begin position="38"/>
        <end position="99"/>
    </location>
</feature>
<keyword evidence="8 12" id="KW-0799">Topoisomerase</keyword>
<keyword evidence="6" id="KW-0479">Metal-binding</keyword>
<evidence type="ECO:0000256" key="7">
    <source>
        <dbReference type="ARBA" id="ARBA00022842"/>
    </source>
</evidence>
<dbReference type="GO" id="GO:0000228">
    <property type="term" value="C:nuclear chromosome"/>
    <property type="evidence" value="ECO:0007669"/>
    <property type="project" value="TreeGrafter"/>
</dbReference>
<dbReference type="InterPro" id="IPR036078">
    <property type="entry name" value="Spo11/TopoVI_A_sf"/>
</dbReference>
<evidence type="ECO:0000259" key="15">
    <source>
        <dbReference type="Pfam" id="PF21180"/>
    </source>
</evidence>
<dbReference type="GO" id="GO:0003677">
    <property type="term" value="F:DNA binding"/>
    <property type="evidence" value="ECO:0007669"/>
    <property type="project" value="UniProtKB-UniRule"/>
</dbReference>
<dbReference type="PRINTS" id="PR01551">
    <property type="entry name" value="SPO11HOMOLOG"/>
</dbReference>
<reference evidence="16 17" key="1">
    <citation type="submission" date="2019-07" db="EMBL/GenBank/DDBJ databases">
        <title>Finished genome of Venturia effusa.</title>
        <authorList>
            <person name="Young C.A."/>
            <person name="Cox M.P."/>
            <person name="Ganley A.R.D."/>
            <person name="David W.J."/>
        </authorList>
    </citation>
    <scope>NUCLEOTIDE SEQUENCE [LARGE SCALE GENOMIC DNA]</scope>
    <source>
        <strain evidence="17">albino</strain>
    </source>
</reference>
<dbReference type="CDD" id="cd00223">
    <property type="entry name" value="TOPRIM_TopoIIB_SPO"/>
    <property type="match status" value="1"/>
</dbReference>
<evidence type="ECO:0000256" key="8">
    <source>
        <dbReference type="ARBA" id="ARBA00023029"/>
    </source>
</evidence>
<dbReference type="InterPro" id="IPR013049">
    <property type="entry name" value="Spo11/TopoVI_A_N"/>
</dbReference>
<comment type="cofactor">
    <cofactor evidence="2">
        <name>Mg(2+)</name>
        <dbReference type="ChEBI" id="CHEBI:18420"/>
    </cofactor>
</comment>
<dbReference type="Pfam" id="PF21180">
    <property type="entry name" value="TOP6A-Spo11_Toprim"/>
    <property type="match status" value="1"/>
</dbReference>
<comment type="similarity">
    <text evidence="4 12">Belongs to the TOP6A family.</text>
</comment>
<dbReference type="SUPFAM" id="SSF56726">
    <property type="entry name" value="DNA topoisomerase IV, alpha subunit"/>
    <property type="match status" value="1"/>
</dbReference>
<keyword evidence="10 12" id="KW-0413">Isomerase</keyword>
<dbReference type="PANTHER" id="PTHR10848">
    <property type="entry name" value="MEIOTIC RECOMBINATION PROTEIN SPO11"/>
    <property type="match status" value="1"/>
</dbReference>
<dbReference type="Gene3D" id="1.10.10.10">
    <property type="entry name" value="Winged helix-like DNA-binding domain superfamily/Winged helix DNA-binding domain"/>
    <property type="match status" value="1"/>
</dbReference>
<evidence type="ECO:0000256" key="12">
    <source>
        <dbReference type="PROSITE-ProRule" id="PRU01385"/>
    </source>
</evidence>
<evidence type="ECO:0000256" key="9">
    <source>
        <dbReference type="ARBA" id="ARBA00023125"/>
    </source>
</evidence>
<dbReference type="InterPro" id="IPR013048">
    <property type="entry name" value="Meiotic_Spo11"/>
</dbReference>
<feature type="active site" description="O-(5'-phospho-DNA)-tyrosine intermediate" evidence="12">
    <location>
        <position position="67"/>
    </location>
</feature>
<comment type="subcellular location">
    <subcellularLocation>
        <location evidence="3">Nucleus</location>
    </subcellularLocation>
</comment>
<keyword evidence="7" id="KW-0460">Magnesium</keyword>
<organism evidence="16 17">
    <name type="scientific">Venturia effusa</name>
    <dbReference type="NCBI Taxonomy" id="50376"/>
    <lineage>
        <taxon>Eukaryota</taxon>
        <taxon>Fungi</taxon>
        <taxon>Dikarya</taxon>
        <taxon>Ascomycota</taxon>
        <taxon>Pezizomycotina</taxon>
        <taxon>Dothideomycetes</taxon>
        <taxon>Pleosporomycetidae</taxon>
        <taxon>Venturiales</taxon>
        <taxon>Venturiaceae</taxon>
        <taxon>Venturia</taxon>
    </lineage>
</organism>
<dbReference type="InterPro" id="IPR002815">
    <property type="entry name" value="Spo11/TopoVI_A"/>
</dbReference>
<feature type="compositionally biased region" description="Polar residues" evidence="13">
    <location>
        <begin position="1"/>
        <end position="11"/>
    </location>
</feature>
<name>A0A517KYZ2_9PEZI</name>
<dbReference type="GO" id="GO:0005524">
    <property type="term" value="F:ATP binding"/>
    <property type="evidence" value="ECO:0007669"/>
    <property type="project" value="InterPro"/>
</dbReference>